<evidence type="ECO:0000313" key="3">
    <source>
        <dbReference type="Proteomes" id="UP001174050"/>
    </source>
</evidence>
<feature type="domain" description="DUF397" evidence="1">
    <location>
        <begin position="15"/>
        <end position="37"/>
    </location>
</feature>
<comment type="caution">
    <text evidence="2">The sequence shown here is derived from an EMBL/GenBank/DDBJ whole genome shotgun (WGS) entry which is preliminary data.</text>
</comment>
<dbReference type="InterPro" id="IPR007278">
    <property type="entry name" value="DUF397"/>
</dbReference>
<accession>A0ABT7ZC03</accession>
<dbReference type="Pfam" id="PF04149">
    <property type="entry name" value="DUF397"/>
    <property type="match status" value="2"/>
</dbReference>
<keyword evidence="3" id="KW-1185">Reference proteome</keyword>
<feature type="domain" description="DUF397" evidence="1">
    <location>
        <begin position="39"/>
        <end position="93"/>
    </location>
</feature>
<reference evidence="2" key="1">
    <citation type="submission" date="2023-06" db="EMBL/GenBank/DDBJ databases">
        <title>WGS-Sequencing of Streptomyces ficellus isolate 21 collected from sand in Gara Djebilet Iron Mine in Algeria.</title>
        <authorList>
            <person name="Zegers G.P."/>
            <person name="Gomez A."/>
            <person name="Gueddou A."/>
            <person name="Zahara A.F."/>
            <person name="Worth M."/>
            <person name="Sevigny J.L."/>
            <person name="Tisa L."/>
        </authorList>
    </citation>
    <scope>NUCLEOTIDE SEQUENCE</scope>
    <source>
        <strain evidence="2">AS11</strain>
    </source>
</reference>
<name>A0ABT7ZC03_9ACTN</name>
<protein>
    <submittedName>
        <fullName evidence="2">DUF397 domain-containing protein</fullName>
    </submittedName>
</protein>
<proteinExistence type="predicted"/>
<dbReference type="Proteomes" id="UP001174050">
    <property type="component" value="Unassembled WGS sequence"/>
</dbReference>
<organism evidence="2 3">
    <name type="scientific">Streptomyces ficellus</name>
    <dbReference type="NCBI Taxonomy" id="1977088"/>
    <lineage>
        <taxon>Bacteria</taxon>
        <taxon>Bacillati</taxon>
        <taxon>Actinomycetota</taxon>
        <taxon>Actinomycetes</taxon>
        <taxon>Kitasatosporales</taxon>
        <taxon>Streptomycetaceae</taxon>
        <taxon>Streptomyces</taxon>
    </lineage>
</organism>
<sequence length="95" mass="10132">MTSQKRITDASALVTWRKSSYSSGEGGACLEVAEASELAAWRKSSYSNAESASCLEVSDGHPAAVPVRDSKNPAGPALVFEARAWQVFVDEVKRA</sequence>
<dbReference type="RefSeq" id="WP_290114388.1">
    <property type="nucleotide sequence ID" value="NZ_JAUEPL010000043.1"/>
</dbReference>
<evidence type="ECO:0000259" key="1">
    <source>
        <dbReference type="Pfam" id="PF04149"/>
    </source>
</evidence>
<gene>
    <name evidence="2" type="ORF">QWM81_23915</name>
</gene>
<evidence type="ECO:0000313" key="2">
    <source>
        <dbReference type="EMBL" id="MDN3297035.1"/>
    </source>
</evidence>
<dbReference type="EMBL" id="JAUEPL010000043">
    <property type="protein sequence ID" value="MDN3297035.1"/>
    <property type="molecule type" value="Genomic_DNA"/>
</dbReference>